<dbReference type="GO" id="GO:0003700">
    <property type="term" value="F:DNA-binding transcription factor activity"/>
    <property type="evidence" value="ECO:0007669"/>
    <property type="project" value="InterPro"/>
</dbReference>
<name>A0A2R5EYG4_9BACL</name>
<dbReference type="GO" id="GO:0043565">
    <property type="term" value="F:sequence-specific DNA binding"/>
    <property type="evidence" value="ECO:0007669"/>
    <property type="project" value="InterPro"/>
</dbReference>
<proteinExistence type="predicted"/>
<evidence type="ECO:0000256" key="3">
    <source>
        <dbReference type="ARBA" id="ARBA00023163"/>
    </source>
</evidence>
<dbReference type="InterPro" id="IPR009057">
    <property type="entry name" value="Homeodomain-like_sf"/>
</dbReference>
<dbReference type="InterPro" id="IPR013096">
    <property type="entry name" value="Cupin_2"/>
</dbReference>
<dbReference type="InterPro" id="IPR018062">
    <property type="entry name" value="HTH_AraC-typ_CS"/>
</dbReference>
<dbReference type="SUPFAM" id="SSF46689">
    <property type="entry name" value="Homeodomain-like"/>
    <property type="match status" value="1"/>
</dbReference>
<keyword evidence="1" id="KW-0805">Transcription regulation</keyword>
<dbReference type="Pfam" id="PF07883">
    <property type="entry name" value="Cupin_2"/>
    <property type="match status" value="1"/>
</dbReference>
<dbReference type="PANTHER" id="PTHR43280:SF2">
    <property type="entry name" value="HTH-TYPE TRANSCRIPTIONAL REGULATOR EXSA"/>
    <property type="match status" value="1"/>
</dbReference>
<comment type="caution">
    <text evidence="5">The sequence shown here is derived from an EMBL/GenBank/DDBJ whole genome shotgun (WGS) entry which is preliminary data.</text>
</comment>
<organism evidence="5 6">
    <name type="scientific">Paenibacillus agaridevorans</name>
    <dbReference type="NCBI Taxonomy" id="171404"/>
    <lineage>
        <taxon>Bacteria</taxon>
        <taxon>Bacillati</taxon>
        <taxon>Bacillota</taxon>
        <taxon>Bacilli</taxon>
        <taxon>Bacillales</taxon>
        <taxon>Paenibacillaceae</taxon>
        <taxon>Paenibacillus</taxon>
    </lineage>
</organism>
<dbReference type="PANTHER" id="PTHR43280">
    <property type="entry name" value="ARAC-FAMILY TRANSCRIPTIONAL REGULATOR"/>
    <property type="match status" value="1"/>
</dbReference>
<protein>
    <submittedName>
        <fullName evidence="5">AraC family transcriptional regulator</fullName>
    </submittedName>
</protein>
<evidence type="ECO:0000313" key="6">
    <source>
        <dbReference type="Proteomes" id="UP000245202"/>
    </source>
</evidence>
<dbReference type="InterPro" id="IPR037923">
    <property type="entry name" value="HTH-like"/>
</dbReference>
<accession>A0A2R5EYG4</accession>
<dbReference type="Gene3D" id="1.10.10.60">
    <property type="entry name" value="Homeodomain-like"/>
    <property type="match status" value="1"/>
</dbReference>
<evidence type="ECO:0000256" key="2">
    <source>
        <dbReference type="ARBA" id="ARBA00023125"/>
    </source>
</evidence>
<dbReference type="RefSeq" id="WP_108994667.1">
    <property type="nucleotide sequence ID" value="NZ_BDQX01000289.1"/>
</dbReference>
<keyword evidence="2" id="KW-0238">DNA-binding</keyword>
<feature type="domain" description="HTH araC/xylS-type" evidence="4">
    <location>
        <begin position="195"/>
        <end position="293"/>
    </location>
</feature>
<dbReference type="EMBL" id="BDQX01000289">
    <property type="protein sequence ID" value="GBG10088.1"/>
    <property type="molecule type" value="Genomic_DNA"/>
</dbReference>
<reference evidence="5 6" key="1">
    <citation type="submission" date="2017-08" db="EMBL/GenBank/DDBJ databases">
        <title>Substantial Increase in Enzyme Production by Combined Drug-Resistance Mutations in Paenibacillus agaridevorans.</title>
        <authorList>
            <person name="Tanaka Y."/>
            <person name="Funane K."/>
            <person name="Hosaka T."/>
            <person name="Shiwa Y."/>
            <person name="Fujita N."/>
            <person name="Miyazaki T."/>
            <person name="Yoshikawa H."/>
            <person name="Murakami K."/>
            <person name="Kasahara K."/>
            <person name="Inaoka T."/>
            <person name="Hiraga Y."/>
            <person name="Ochi K."/>
        </authorList>
    </citation>
    <scope>NUCLEOTIDE SEQUENCE [LARGE SCALE GENOMIC DNA]</scope>
    <source>
        <strain evidence="5 6">T-3040</strain>
    </source>
</reference>
<dbReference type="PROSITE" id="PS01124">
    <property type="entry name" value="HTH_ARAC_FAMILY_2"/>
    <property type="match status" value="1"/>
</dbReference>
<dbReference type="InterPro" id="IPR020449">
    <property type="entry name" value="Tscrpt_reg_AraC-type_HTH"/>
</dbReference>
<sequence length="298" mass="33392">MSSSLDETRQLYEKDEVTNSFLKRHPVHCEFRTGKLPRKRLHFHEGCEIYLCLGGSGSYIVEEKLYPLHAGTLTIIGPNVVHHPYSGEDSFSRYILTIDEAYLATMGQLCGWKISPFGQLLGGSSTSSHYFLTAAQSERARSAAAGLAELLCSPDPLRELAMLHRLTEVMLLIGELQHSPAEQQLASGANERLIKEVVACMAASYRDQITIDGLLERFPVSRSKLLQLFKATTGFTVTQLLTEYRLNQAKRLLAGTDWPMTEIAAQSGFGDLSHFYHVFRRESGITPRQYRQKALAPR</sequence>
<keyword evidence="6" id="KW-1185">Reference proteome</keyword>
<dbReference type="Gene3D" id="2.60.120.10">
    <property type="entry name" value="Jelly Rolls"/>
    <property type="match status" value="1"/>
</dbReference>
<evidence type="ECO:0000259" key="4">
    <source>
        <dbReference type="PROSITE" id="PS01124"/>
    </source>
</evidence>
<dbReference type="Pfam" id="PF12833">
    <property type="entry name" value="HTH_18"/>
    <property type="match status" value="1"/>
</dbReference>
<dbReference type="PROSITE" id="PS00041">
    <property type="entry name" value="HTH_ARAC_FAMILY_1"/>
    <property type="match status" value="1"/>
</dbReference>
<dbReference type="PRINTS" id="PR00032">
    <property type="entry name" value="HTHARAC"/>
</dbReference>
<keyword evidence="3" id="KW-0804">Transcription</keyword>
<dbReference type="Proteomes" id="UP000245202">
    <property type="component" value="Unassembled WGS sequence"/>
</dbReference>
<dbReference type="InterPro" id="IPR014710">
    <property type="entry name" value="RmlC-like_jellyroll"/>
</dbReference>
<dbReference type="AlphaFoldDB" id="A0A2R5EYG4"/>
<dbReference type="InterPro" id="IPR018060">
    <property type="entry name" value="HTH_AraC"/>
</dbReference>
<evidence type="ECO:0000256" key="1">
    <source>
        <dbReference type="ARBA" id="ARBA00023015"/>
    </source>
</evidence>
<gene>
    <name evidence="5" type="ORF">PAT3040_04799</name>
</gene>
<dbReference type="SMART" id="SM00342">
    <property type="entry name" value="HTH_ARAC"/>
    <property type="match status" value="1"/>
</dbReference>
<evidence type="ECO:0000313" key="5">
    <source>
        <dbReference type="EMBL" id="GBG10088.1"/>
    </source>
</evidence>
<dbReference type="SUPFAM" id="SSF51215">
    <property type="entry name" value="Regulatory protein AraC"/>
    <property type="match status" value="1"/>
</dbReference>